<accession>A0A3E4TUC4</accession>
<evidence type="ECO:0000313" key="1">
    <source>
        <dbReference type="EMBL" id="RGL95519.1"/>
    </source>
</evidence>
<proteinExistence type="predicted"/>
<comment type="caution">
    <text evidence="1">The sequence shown here is derived from an EMBL/GenBank/DDBJ whole genome shotgun (WGS) entry which is preliminary data.</text>
</comment>
<dbReference type="EMBL" id="QSSQ01000045">
    <property type="protein sequence ID" value="RGL95519.1"/>
    <property type="molecule type" value="Genomic_DNA"/>
</dbReference>
<evidence type="ECO:0000313" key="2">
    <source>
        <dbReference type="Proteomes" id="UP000261257"/>
    </source>
</evidence>
<protein>
    <submittedName>
        <fullName evidence="1">Uncharacterized protein</fullName>
    </submittedName>
</protein>
<gene>
    <name evidence="1" type="ORF">DXC39_27915</name>
</gene>
<sequence>MRQNTDRRKLFASFFLSVLLFQRNAVKRADLLRTPYLNDVMPEAQAPLSSRNTSLETDSRSNFHSACRRRMPLKV</sequence>
<reference evidence="1 2" key="1">
    <citation type="submission" date="2018-08" db="EMBL/GenBank/DDBJ databases">
        <title>A genome reference for cultivated species of the human gut microbiota.</title>
        <authorList>
            <person name="Zou Y."/>
            <person name="Xue W."/>
            <person name="Luo G."/>
        </authorList>
    </citation>
    <scope>NUCLEOTIDE SEQUENCE [LARGE SCALE GENOMIC DNA]</scope>
    <source>
        <strain evidence="1 2">TF05-11AC</strain>
    </source>
</reference>
<dbReference type="Proteomes" id="UP000261257">
    <property type="component" value="Unassembled WGS sequence"/>
</dbReference>
<dbReference type="AlphaFoldDB" id="A0A3E4TUC4"/>
<organism evidence="1 2">
    <name type="scientific">Hungatella hathewayi</name>
    <dbReference type="NCBI Taxonomy" id="154046"/>
    <lineage>
        <taxon>Bacteria</taxon>
        <taxon>Bacillati</taxon>
        <taxon>Bacillota</taxon>
        <taxon>Clostridia</taxon>
        <taxon>Lachnospirales</taxon>
        <taxon>Lachnospiraceae</taxon>
        <taxon>Hungatella</taxon>
    </lineage>
</organism>
<name>A0A3E4TUC4_9FIRM</name>